<organism evidence="2 3">
    <name type="scientific">Collybiopsis confluens</name>
    <dbReference type="NCBI Taxonomy" id="2823264"/>
    <lineage>
        <taxon>Eukaryota</taxon>
        <taxon>Fungi</taxon>
        <taxon>Dikarya</taxon>
        <taxon>Basidiomycota</taxon>
        <taxon>Agaricomycotina</taxon>
        <taxon>Agaricomycetes</taxon>
        <taxon>Agaricomycetidae</taxon>
        <taxon>Agaricales</taxon>
        <taxon>Marasmiineae</taxon>
        <taxon>Omphalotaceae</taxon>
        <taxon>Collybiopsis</taxon>
    </lineage>
</organism>
<feature type="transmembrane region" description="Helical" evidence="1">
    <location>
        <begin position="203"/>
        <end position="222"/>
    </location>
</feature>
<keyword evidence="1" id="KW-0812">Transmembrane</keyword>
<protein>
    <submittedName>
        <fullName evidence="2">Uncharacterized protein</fullName>
    </submittedName>
</protein>
<dbReference type="Proteomes" id="UP000518752">
    <property type="component" value="Unassembled WGS sequence"/>
</dbReference>
<evidence type="ECO:0000313" key="2">
    <source>
        <dbReference type="EMBL" id="KAF5392114.1"/>
    </source>
</evidence>
<dbReference type="EMBL" id="JAACJN010000007">
    <property type="protein sequence ID" value="KAF5392114.1"/>
    <property type="molecule type" value="Genomic_DNA"/>
</dbReference>
<proteinExistence type="predicted"/>
<comment type="caution">
    <text evidence="2">The sequence shown here is derived from an EMBL/GenBank/DDBJ whole genome shotgun (WGS) entry which is preliminary data.</text>
</comment>
<feature type="transmembrane region" description="Helical" evidence="1">
    <location>
        <begin position="162"/>
        <end position="182"/>
    </location>
</feature>
<name>A0A8H5HYV3_9AGAR</name>
<accession>A0A8H5HYV3</accession>
<feature type="transmembrane region" description="Helical" evidence="1">
    <location>
        <begin position="34"/>
        <end position="54"/>
    </location>
</feature>
<gene>
    <name evidence="2" type="ORF">D9757_003206</name>
</gene>
<dbReference type="OrthoDB" id="3051530at2759"/>
<keyword evidence="1" id="KW-1133">Transmembrane helix</keyword>
<evidence type="ECO:0000313" key="3">
    <source>
        <dbReference type="Proteomes" id="UP000518752"/>
    </source>
</evidence>
<keyword evidence="1" id="KW-0472">Membrane</keyword>
<evidence type="ECO:0000256" key="1">
    <source>
        <dbReference type="SAM" id="Phobius"/>
    </source>
</evidence>
<keyword evidence="3" id="KW-1185">Reference proteome</keyword>
<reference evidence="2 3" key="1">
    <citation type="journal article" date="2020" name="ISME J.">
        <title>Uncovering the hidden diversity of litter-decomposition mechanisms in mushroom-forming fungi.</title>
        <authorList>
            <person name="Floudas D."/>
            <person name="Bentzer J."/>
            <person name="Ahren D."/>
            <person name="Johansson T."/>
            <person name="Persson P."/>
            <person name="Tunlid A."/>
        </authorList>
    </citation>
    <scope>NUCLEOTIDE SEQUENCE [LARGE SCALE GENOMIC DNA]</scope>
    <source>
        <strain evidence="2 3">CBS 406.79</strain>
    </source>
</reference>
<sequence>MIRGFFSGWLLFSPPSTQYPVLVMTSPILIFDTLQFIALVALLIPFTTAVLSNYVGRMKTWYNLLCVCIVYCISFLLLVGHQSTKEEPPLGLCLFQAGAIYAAPPAFSGDNNPSIGGLEWEPLDLCSILRRLYWRLSSALLARRTRERSVTRLLVLTPFSQLLVLTPIVHVIIFWEAIFYGLSDVSTIRRDPSGIYCHVQSKIPTLITGASVIGFVVLSLLVQVGRVRGLRTEELIWLRLSAKYYDPVKRHARKHSRDILRAYIVKWKKDSLDLDGDFFKSRRISTDAIRVEARKN</sequence>
<dbReference type="AlphaFoldDB" id="A0A8H5HYV3"/>
<feature type="transmembrane region" description="Helical" evidence="1">
    <location>
        <begin position="61"/>
        <end position="80"/>
    </location>
</feature>